<reference evidence="8 9" key="1">
    <citation type="submission" date="2013-08" db="EMBL/GenBank/DDBJ databases">
        <authorList>
            <person name="Weinstock G."/>
            <person name="Sodergren E."/>
            <person name="Wylie T."/>
            <person name="Fulton L."/>
            <person name="Fulton R."/>
            <person name="Fronick C."/>
            <person name="O'Laughlin M."/>
            <person name="Godfrey J."/>
            <person name="Miner T."/>
            <person name="Herter B."/>
            <person name="Appelbaum E."/>
            <person name="Cordes M."/>
            <person name="Lek S."/>
            <person name="Wollam A."/>
            <person name="Pepin K.H."/>
            <person name="Palsikar V.B."/>
            <person name="Mitreva M."/>
            <person name="Wilson R.K."/>
        </authorList>
    </citation>
    <scope>NUCLEOTIDE SEQUENCE [LARGE SCALE GENOMIC DNA]</scope>
    <source>
        <strain evidence="8 9">F0041</strain>
    </source>
</reference>
<evidence type="ECO:0000256" key="4">
    <source>
        <dbReference type="ARBA" id="ARBA00023136"/>
    </source>
</evidence>
<dbReference type="HOGENOM" id="CLU_015553_3_0_10"/>
<dbReference type="RefSeq" id="WP_021646831.1">
    <property type="nucleotide sequence ID" value="NZ_KE993153.1"/>
</dbReference>
<evidence type="ECO:0000256" key="2">
    <source>
        <dbReference type="ARBA" id="ARBA00006275"/>
    </source>
</evidence>
<comment type="similarity">
    <text evidence="2">Belongs to the SusD family.</text>
</comment>
<dbReference type="AlphaFoldDB" id="U2CCF0"/>
<evidence type="ECO:0000256" key="1">
    <source>
        <dbReference type="ARBA" id="ARBA00004442"/>
    </source>
</evidence>
<dbReference type="SUPFAM" id="SSF48452">
    <property type="entry name" value="TPR-like"/>
    <property type="match status" value="1"/>
</dbReference>
<comment type="caution">
    <text evidence="8">The sequence shown here is derived from an EMBL/GenBank/DDBJ whole genome shotgun (WGS) entry which is preliminary data.</text>
</comment>
<feature type="domain" description="RagB/SusD" evidence="6">
    <location>
        <begin position="334"/>
        <end position="454"/>
    </location>
</feature>
<dbReference type="EMBL" id="AWSV01000155">
    <property type="protein sequence ID" value="ERI81683.1"/>
    <property type="molecule type" value="Genomic_DNA"/>
</dbReference>
<accession>U2CCF0</accession>
<dbReference type="PATRIC" id="fig|1321819.3.peg.2840"/>
<evidence type="ECO:0000259" key="7">
    <source>
        <dbReference type="Pfam" id="PF14322"/>
    </source>
</evidence>
<dbReference type="Pfam" id="PF07980">
    <property type="entry name" value="SusD_RagB"/>
    <property type="match status" value="1"/>
</dbReference>
<keyword evidence="4" id="KW-0472">Membrane</keyword>
<dbReference type="InterPro" id="IPR033985">
    <property type="entry name" value="SusD-like_N"/>
</dbReference>
<comment type="subcellular location">
    <subcellularLocation>
        <location evidence="1">Cell outer membrane</location>
    </subcellularLocation>
</comment>
<keyword evidence="3" id="KW-0732">Signal</keyword>
<gene>
    <name evidence="8" type="ORF">HMPREF1981_03072</name>
</gene>
<dbReference type="Proteomes" id="UP000016496">
    <property type="component" value="Unassembled WGS sequence"/>
</dbReference>
<dbReference type="OrthoDB" id="630434at2"/>
<protein>
    <submittedName>
        <fullName evidence="8">SusD family protein</fullName>
    </submittedName>
</protein>
<sequence length="508" mass="58716">MKKRRILSGMVSAFLLSSCSGFLKEDSGDLLIPRQVEEFQAVLNREGYPQTFTNDVAFIDLMTDDVEVISGITYRTGYDNVNISVGRGAYLWEQDVENYVYDAGNAYEKRYSNILACNTIIDNREEMQGSADARNYCIAQAYALRAYSYFCLVNWYGLPYHKMTAAKDMGVAIWLKSDVTRETIGRSTVQQVYGLINQDLDTAIELFGQTEAPTSKFQMTRNAALLLKSRVALFTEDWDGVITYGEKFREKGLALYDISQLKPEDIDNKYSFIKLDNPEVVFNFGGAVDYHKYMIGLLDELAGPFFAPSQTEASHLIRLYEEGDNRIYAFFKQDEKRINNPTGDPNLEMVKYYKLPIKFAPYNRTSFQQAFRTAEVLLNMAEAYTQKGGEENRQKAIDCLNELRRNRFTADKYTVLTLADFVAEKDLLSFTREERRRELCFDETHRWNDLRRTGMPRIVHKFRADDHSPEEQYVLEQGDVNYTLSLPYSETTYNKTIEDYSRRVIKAQ</sequence>
<dbReference type="InterPro" id="IPR012944">
    <property type="entry name" value="SusD_RagB_dom"/>
</dbReference>
<proteinExistence type="inferred from homology"/>
<evidence type="ECO:0000313" key="9">
    <source>
        <dbReference type="Proteomes" id="UP000016496"/>
    </source>
</evidence>
<dbReference type="InterPro" id="IPR011990">
    <property type="entry name" value="TPR-like_helical_dom_sf"/>
</dbReference>
<dbReference type="PROSITE" id="PS51257">
    <property type="entry name" value="PROKAR_LIPOPROTEIN"/>
    <property type="match status" value="1"/>
</dbReference>
<evidence type="ECO:0000256" key="5">
    <source>
        <dbReference type="ARBA" id="ARBA00023237"/>
    </source>
</evidence>
<evidence type="ECO:0000256" key="3">
    <source>
        <dbReference type="ARBA" id="ARBA00022729"/>
    </source>
</evidence>
<evidence type="ECO:0000313" key="8">
    <source>
        <dbReference type="EMBL" id="ERI81683.1"/>
    </source>
</evidence>
<name>U2CCF0_9BACE</name>
<keyword evidence="5" id="KW-0998">Cell outer membrane</keyword>
<feature type="domain" description="SusD-like N-terminal" evidence="7">
    <location>
        <begin position="89"/>
        <end position="233"/>
    </location>
</feature>
<dbReference type="GO" id="GO:0009279">
    <property type="term" value="C:cell outer membrane"/>
    <property type="evidence" value="ECO:0007669"/>
    <property type="project" value="UniProtKB-SubCell"/>
</dbReference>
<organism evidence="8 9">
    <name type="scientific">Bacteroides pyogenes F0041</name>
    <dbReference type="NCBI Taxonomy" id="1321819"/>
    <lineage>
        <taxon>Bacteria</taxon>
        <taxon>Pseudomonadati</taxon>
        <taxon>Bacteroidota</taxon>
        <taxon>Bacteroidia</taxon>
        <taxon>Bacteroidales</taxon>
        <taxon>Bacteroidaceae</taxon>
        <taxon>Bacteroides</taxon>
    </lineage>
</organism>
<dbReference type="Gene3D" id="1.25.40.390">
    <property type="match status" value="1"/>
</dbReference>
<evidence type="ECO:0000259" key="6">
    <source>
        <dbReference type="Pfam" id="PF07980"/>
    </source>
</evidence>
<dbReference type="Pfam" id="PF14322">
    <property type="entry name" value="SusD-like_3"/>
    <property type="match status" value="1"/>
</dbReference>